<evidence type="ECO:0000313" key="7">
    <source>
        <dbReference type="EMBL" id="KIW30212.1"/>
    </source>
</evidence>
<dbReference type="SUPFAM" id="SSF57701">
    <property type="entry name" value="Zn2/Cys6 DNA-binding domain"/>
    <property type="match status" value="1"/>
</dbReference>
<keyword evidence="8" id="KW-1185">Reference proteome</keyword>
<dbReference type="PROSITE" id="PS50048">
    <property type="entry name" value="ZN2_CY6_FUNGAL_2"/>
    <property type="match status" value="1"/>
</dbReference>
<gene>
    <name evidence="7" type="ORF">PV07_05971</name>
</gene>
<dbReference type="PANTHER" id="PTHR46910">
    <property type="entry name" value="TRANSCRIPTION FACTOR PDR1"/>
    <property type="match status" value="1"/>
</dbReference>
<keyword evidence="5" id="KW-0539">Nucleus</keyword>
<protein>
    <recommendedName>
        <fullName evidence="6">Zn(2)-C6 fungal-type domain-containing protein</fullName>
    </recommendedName>
</protein>
<feature type="domain" description="Zn(2)-C6 fungal-type" evidence="6">
    <location>
        <begin position="18"/>
        <end position="47"/>
    </location>
</feature>
<dbReference type="InterPro" id="IPR001138">
    <property type="entry name" value="Zn2Cys6_DnaBD"/>
</dbReference>
<evidence type="ECO:0000313" key="8">
    <source>
        <dbReference type="Proteomes" id="UP000054466"/>
    </source>
</evidence>
<dbReference type="InterPro" id="IPR050987">
    <property type="entry name" value="AtrR-like"/>
</dbReference>
<accession>A0A0D2AY33</accession>
<evidence type="ECO:0000256" key="3">
    <source>
        <dbReference type="ARBA" id="ARBA00023125"/>
    </source>
</evidence>
<dbReference type="InterPro" id="IPR007219">
    <property type="entry name" value="XnlR_reg_dom"/>
</dbReference>
<dbReference type="GeneID" id="27345165"/>
<dbReference type="InterPro" id="IPR036864">
    <property type="entry name" value="Zn2-C6_fun-type_DNA-bd_sf"/>
</dbReference>
<dbReference type="AlphaFoldDB" id="A0A0D2AY33"/>
<dbReference type="CDD" id="cd00067">
    <property type="entry name" value="GAL4"/>
    <property type="match status" value="1"/>
</dbReference>
<dbReference type="GO" id="GO:0006351">
    <property type="term" value="P:DNA-templated transcription"/>
    <property type="evidence" value="ECO:0007669"/>
    <property type="project" value="InterPro"/>
</dbReference>
<keyword evidence="1" id="KW-0479">Metal-binding</keyword>
<dbReference type="GO" id="GO:0008270">
    <property type="term" value="F:zinc ion binding"/>
    <property type="evidence" value="ECO:0007669"/>
    <property type="project" value="InterPro"/>
</dbReference>
<evidence type="ECO:0000256" key="2">
    <source>
        <dbReference type="ARBA" id="ARBA00023015"/>
    </source>
</evidence>
<organism evidence="7 8">
    <name type="scientific">Cladophialophora immunda</name>
    <dbReference type="NCBI Taxonomy" id="569365"/>
    <lineage>
        <taxon>Eukaryota</taxon>
        <taxon>Fungi</taxon>
        <taxon>Dikarya</taxon>
        <taxon>Ascomycota</taxon>
        <taxon>Pezizomycotina</taxon>
        <taxon>Eurotiomycetes</taxon>
        <taxon>Chaetothyriomycetidae</taxon>
        <taxon>Chaetothyriales</taxon>
        <taxon>Herpotrichiellaceae</taxon>
        <taxon>Cladophialophora</taxon>
    </lineage>
</organism>
<name>A0A0D2AY33_9EURO</name>
<dbReference type="RefSeq" id="XP_016250428.1">
    <property type="nucleotide sequence ID" value="XM_016392909.1"/>
</dbReference>
<dbReference type="SMART" id="SM00906">
    <property type="entry name" value="Fungal_trans"/>
    <property type="match status" value="1"/>
</dbReference>
<sequence length="695" mass="77073">MLQASDSGETPPRKRMVACLPCRDKKMKCTGTLPCERCQRQEEQCFYPEGRKKPTPKRRTETQRLARRLEHFEQQLLRLAQEKGSDQDAAADSELLVPTISQTPTTSPEGHVSVTGDSHLHSAAFARNELLELALSTPTSRGATILSDFSQDAIGNGLRQQSRQIPAPSDPKFAQGTPYPWIATPREYPHLETTSPISTVDKLSYDYPGISLELSICSKAGAQWVAAITGSTAFETVRHTILSNQRQRCGGPRRTPRERTPEPDMATAMIYTQAYFEQSPEAVFGIVDRTSFETQLRRHFNDPSPVHSEDPAWYALRNTVYAAGCRMLLSEVEYSSTFAGAQEPSGNFFENALSVLSELLYPREDLEAVQAVVLMTLYCGGLSSPSIDHTLICTAVRLAQQIELDQSPARRWSSDGSDDVLGCWLFWTIYCLEKRIAYVNGFNSMLDDNAVTCPLPTMSPNSSHAETVFLTYCIQHAKMLSEIMQGWGCKRLFDVSAEKCHHTFQHLDRKLEDWRESLPDFAKVRKRNSRLEVPRDWNPHAVTYLQCAYNAVLMEIHFPLVCPWMSQLLGAEASPATKDQAIHSSALVAEAARNVILTSNTGSINASTPSWQMFHLPTMAAMSLFMHVLKEPSSPSASSDIALLDMLSGHFGYLGHTCGIEAPLSSVREIANIARNAVRKAAGPKQFAGLHGGLG</sequence>
<reference evidence="7 8" key="1">
    <citation type="submission" date="2015-01" db="EMBL/GenBank/DDBJ databases">
        <title>The Genome Sequence of Cladophialophora immunda CBS83496.</title>
        <authorList>
            <consortium name="The Broad Institute Genomics Platform"/>
            <person name="Cuomo C."/>
            <person name="de Hoog S."/>
            <person name="Gorbushina A."/>
            <person name="Stielow B."/>
            <person name="Teixiera M."/>
            <person name="Abouelleil A."/>
            <person name="Chapman S.B."/>
            <person name="Priest M."/>
            <person name="Young S.K."/>
            <person name="Wortman J."/>
            <person name="Nusbaum C."/>
            <person name="Birren B."/>
        </authorList>
    </citation>
    <scope>NUCLEOTIDE SEQUENCE [LARGE SCALE GENOMIC DNA]</scope>
    <source>
        <strain evidence="7 8">CBS 83496</strain>
    </source>
</reference>
<dbReference type="VEuPathDB" id="FungiDB:PV07_05971"/>
<dbReference type="EMBL" id="KN847042">
    <property type="protein sequence ID" value="KIW30212.1"/>
    <property type="molecule type" value="Genomic_DNA"/>
</dbReference>
<evidence type="ECO:0000256" key="5">
    <source>
        <dbReference type="ARBA" id="ARBA00023242"/>
    </source>
</evidence>
<dbReference type="GO" id="GO:0000981">
    <property type="term" value="F:DNA-binding transcription factor activity, RNA polymerase II-specific"/>
    <property type="evidence" value="ECO:0007669"/>
    <property type="project" value="InterPro"/>
</dbReference>
<keyword evidence="3" id="KW-0238">DNA-binding</keyword>
<dbReference type="PANTHER" id="PTHR46910:SF25">
    <property type="entry name" value="ABC-TRANSPORTER-REGULATING TRANSCRIPTION FACTOR"/>
    <property type="match status" value="1"/>
</dbReference>
<dbReference type="Pfam" id="PF04082">
    <property type="entry name" value="Fungal_trans"/>
    <property type="match status" value="1"/>
</dbReference>
<dbReference type="Proteomes" id="UP000054466">
    <property type="component" value="Unassembled WGS sequence"/>
</dbReference>
<keyword evidence="2" id="KW-0805">Transcription regulation</keyword>
<dbReference type="PROSITE" id="PS00463">
    <property type="entry name" value="ZN2_CY6_FUNGAL_1"/>
    <property type="match status" value="1"/>
</dbReference>
<dbReference type="CDD" id="cd12148">
    <property type="entry name" value="fungal_TF_MHR"/>
    <property type="match status" value="1"/>
</dbReference>
<dbReference type="Pfam" id="PF00172">
    <property type="entry name" value="Zn_clus"/>
    <property type="match status" value="1"/>
</dbReference>
<evidence type="ECO:0000256" key="4">
    <source>
        <dbReference type="ARBA" id="ARBA00023163"/>
    </source>
</evidence>
<dbReference type="OrthoDB" id="39175at2759"/>
<evidence type="ECO:0000256" key="1">
    <source>
        <dbReference type="ARBA" id="ARBA00022723"/>
    </source>
</evidence>
<evidence type="ECO:0000259" key="6">
    <source>
        <dbReference type="PROSITE" id="PS50048"/>
    </source>
</evidence>
<keyword evidence="4" id="KW-0804">Transcription</keyword>
<dbReference type="GO" id="GO:0003677">
    <property type="term" value="F:DNA binding"/>
    <property type="evidence" value="ECO:0007669"/>
    <property type="project" value="UniProtKB-KW"/>
</dbReference>
<dbReference type="Gene3D" id="4.10.240.10">
    <property type="entry name" value="Zn(2)-C6 fungal-type DNA-binding domain"/>
    <property type="match status" value="1"/>
</dbReference>
<proteinExistence type="predicted"/>
<dbReference type="HOGENOM" id="CLU_016058_0_0_1"/>
<dbReference type="SMART" id="SM00066">
    <property type="entry name" value="GAL4"/>
    <property type="match status" value="1"/>
</dbReference>